<feature type="compositionally biased region" description="Polar residues" evidence="2">
    <location>
        <begin position="345"/>
        <end position="359"/>
    </location>
</feature>
<keyword evidence="4" id="KW-1185">Reference proteome</keyword>
<dbReference type="Proteomes" id="UP001152747">
    <property type="component" value="Unassembled WGS sequence"/>
</dbReference>
<feature type="compositionally biased region" description="Basic and acidic residues" evidence="2">
    <location>
        <begin position="213"/>
        <end position="222"/>
    </location>
</feature>
<dbReference type="InterPro" id="IPR019095">
    <property type="entry name" value="Mediator_Med18"/>
</dbReference>
<dbReference type="EMBL" id="CANHGI010000001">
    <property type="protein sequence ID" value="CAI5438226.1"/>
    <property type="molecule type" value="Genomic_DNA"/>
</dbReference>
<organism evidence="3 4">
    <name type="scientific">Caenorhabditis angaria</name>
    <dbReference type="NCBI Taxonomy" id="860376"/>
    <lineage>
        <taxon>Eukaryota</taxon>
        <taxon>Metazoa</taxon>
        <taxon>Ecdysozoa</taxon>
        <taxon>Nematoda</taxon>
        <taxon>Chromadorea</taxon>
        <taxon>Rhabditida</taxon>
        <taxon>Rhabditina</taxon>
        <taxon>Rhabditomorpha</taxon>
        <taxon>Rhabditoidea</taxon>
        <taxon>Rhabditidae</taxon>
        <taxon>Peloderinae</taxon>
        <taxon>Caenorhabditis</taxon>
    </lineage>
</organism>
<dbReference type="GO" id="GO:0003712">
    <property type="term" value="F:transcription coregulator activity"/>
    <property type="evidence" value="ECO:0007669"/>
    <property type="project" value="InterPro"/>
</dbReference>
<reference evidence="3" key="1">
    <citation type="submission" date="2022-11" db="EMBL/GenBank/DDBJ databases">
        <authorList>
            <person name="Kikuchi T."/>
        </authorList>
    </citation>
    <scope>NUCLEOTIDE SEQUENCE</scope>
    <source>
        <strain evidence="3">PS1010</strain>
    </source>
</reference>
<evidence type="ECO:0000256" key="2">
    <source>
        <dbReference type="SAM" id="MobiDB-lite"/>
    </source>
</evidence>
<comment type="caution">
    <text evidence="3">The sequence shown here is derived from an EMBL/GenBank/DDBJ whole genome shotgun (WGS) entry which is preliminary data.</text>
</comment>
<dbReference type="Pfam" id="PF09637">
    <property type="entry name" value="Med18"/>
    <property type="match status" value="1"/>
</dbReference>
<feature type="region of interest" description="Disordered" evidence="2">
    <location>
        <begin position="255"/>
        <end position="364"/>
    </location>
</feature>
<dbReference type="GO" id="GO:0006357">
    <property type="term" value="P:regulation of transcription by RNA polymerase II"/>
    <property type="evidence" value="ECO:0007669"/>
    <property type="project" value="InterPro"/>
</dbReference>
<feature type="compositionally biased region" description="Basic and acidic residues" evidence="2">
    <location>
        <begin position="313"/>
        <end position="329"/>
    </location>
</feature>
<accession>A0A9P1I4P7</accession>
<evidence type="ECO:0000313" key="3">
    <source>
        <dbReference type="EMBL" id="CAI5438226.1"/>
    </source>
</evidence>
<feature type="region of interest" description="Disordered" evidence="2">
    <location>
        <begin position="191"/>
        <end position="241"/>
    </location>
</feature>
<feature type="region of interest" description="Disordered" evidence="2">
    <location>
        <begin position="1"/>
        <end position="63"/>
    </location>
</feature>
<dbReference type="GO" id="GO:0016592">
    <property type="term" value="C:mediator complex"/>
    <property type="evidence" value="ECO:0007669"/>
    <property type="project" value="InterPro"/>
</dbReference>
<proteinExistence type="predicted"/>
<dbReference type="OrthoDB" id="5847368at2759"/>
<feature type="compositionally biased region" description="Polar residues" evidence="2">
    <location>
        <begin position="1"/>
        <end position="34"/>
    </location>
</feature>
<evidence type="ECO:0000256" key="1">
    <source>
        <dbReference type="SAM" id="Coils"/>
    </source>
</evidence>
<name>A0A9P1I4P7_9PELO</name>
<feature type="compositionally biased region" description="Polar residues" evidence="2">
    <location>
        <begin position="281"/>
        <end position="304"/>
    </location>
</feature>
<dbReference type="AlphaFoldDB" id="A0A9P1I4P7"/>
<keyword evidence="1" id="KW-0175">Coiled coil</keyword>
<protein>
    <submittedName>
        <fullName evidence="3">Uncharacterized protein</fullName>
    </submittedName>
</protein>
<gene>
    <name evidence="3" type="ORF">CAMP_LOCUS863</name>
</gene>
<evidence type="ECO:0000313" key="4">
    <source>
        <dbReference type="Proteomes" id="UP001152747"/>
    </source>
</evidence>
<feature type="coiled-coil region" evidence="1">
    <location>
        <begin position="551"/>
        <end position="578"/>
    </location>
</feature>
<sequence length="699" mass="81753">MNSSNKKQSQGKVQFQRWNSRFSVGGANRTNIHQQIRRLSRENDVSPNRLPHYHQPTSSNRLPYDRYHYRASERQNSRGDEEQEYNLSNFRDSKGRPLQRVGLFRNAKHSDVILPNVDERVMRNAEAKIRRLTRRESGEEEDCRYDDDDRNPVRERVRQVVYEMNGNPAENFHQVPRRRAEVVARQLVYSPQPPRRYSNPRRNVLYDSGYEPRSPDNRRDNYYENDNEDYNRPSTSRPHQNDYYQHRAQDIRQEHRLASTSPPPPQTLSRSQKKSRKRQQNSPNTSIENRNHSYLSNHAQQSPELQELSDEDEKQKESENNDIQDKGNEIEEEDNDPDRPHSRLSDASTSSKKLNTSYSPEEDELTQWKKASEFFNTLDGEASAIIDRIGNSMPHLPLNDESEKCYSKIAFSLIFKSLQNQKNDNPPKKSTGDVFTNLVNMSTSWVLPSHQYSTILAGGGENFEDKKNETNDEEQPVNTVVFGDISKFQNPQNLLLDDSKFPTSSRFLEPTIRIASKNTRKRKTPLFQSSPVSNDVVRSSEISTMPSEIRNSQVIEKITEKEDEIESEEEEEREYDMDRYIDKGASQLTYIGTPEVQSTSKTTFRFINSDEIVRGTPEEKHNRSVQMIDDDQRNDSFRNDFEIQPSATSNQPFNFTFSNQKSINSTEMNVDTKTQQLFENAFEEYQNEKKKEENRKYQF</sequence>